<dbReference type="Proteomes" id="UP000054279">
    <property type="component" value="Unassembled WGS sequence"/>
</dbReference>
<evidence type="ECO:0000256" key="1">
    <source>
        <dbReference type="SAM" id="MobiDB-lite"/>
    </source>
</evidence>
<feature type="region of interest" description="Disordered" evidence="1">
    <location>
        <begin position="27"/>
        <end position="80"/>
    </location>
</feature>
<dbReference type="HOGENOM" id="CLU_2591325_0_0_1"/>
<name>A0A0C9VDC5_SPHS4</name>
<proteinExistence type="predicted"/>
<dbReference type="AlphaFoldDB" id="A0A0C9VDC5"/>
<gene>
    <name evidence="2" type="ORF">M422DRAFT_262180</name>
</gene>
<feature type="compositionally biased region" description="Polar residues" evidence="1">
    <location>
        <begin position="27"/>
        <end position="40"/>
    </location>
</feature>
<evidence type="ECO:0000313" key="2">
    <source>
        <dbReference type="EMBL" id="KIJ35595.1"/>
    </source>
</evidence>
<accession>A0A0C9VDC5</accession>
<evidence type="ECO:0000313" key="3">
    <source>
        <dbReference type="Proteomes" id="UP000054279"/>
    </source>
</evidence>
<dbReference type="EMBL" id="KN837187">
    <property type="protein sequence ID" value="KIJ35595.1"/>
    <property type="molecule type" value="Genomic_DNA"/>
</dbReference>
<keyword evidence="3" id="KW-1185">Reference proteome</keyword>
<sequence>MSSSGASDELSGLLRVAGDDMTITYQNKTFGTLQPRQARNSTPAPSPPATSSPRSIKKKPSRKKTHVFATKAEQLAVGKV</sequence>
<feature type="compositionally biased region" description="Basic residues" evidence="1">
    <location>
        <begin position="55"/>
        <end position="66"/>
    </location>
</feature>
<organism evidence="2 3">
    <name type="scientific">Sphaerobolus stellatus (strain SS14)</name>
    <dbReference type="NCBI Taxonomy" id="990650"/>
    <lineage>
        <taxon>Eukaryota</taxon>
        <taxon>Fungi</taxon>
        <taxon>Dikarya</taxon>
        <taxon>Basidiomycota</taxon>
        <taxon>Agaricomycotina</taxon>
        <taxon>Agaricomycetes</taxon>
        <taxon>Phallomycetidae</taxon>
        <taxon>Geastrales</taxon>
        <taxon>Sphaerobolaceae</taxon>
        <taxon>Sphaerobolus</taxon>
    </lineage>
</organism>
<reference evidence="2 3" key="1">
    <citation type="submission" date="2014-06" db="EMBL/GenBank/DDBJ databases">
        <title>Evolutionary Origins and Diversification of the Mycorrhizal Mutualists.</title>
        <authorList>
            <consortium name="DOE Joint Genome Institute"/>
            <consortium name="Mycorrhizal Genomics Consortium"/>
            <person name="Kohler A."/>
            <person name="Kuo A."/>
            <person name="Nagy L.G."/>
            <person name="Floudas D."/>
            <person name="Copeland A."/>
            <person name="Barry K.W."/>
            <person name="Cichocki N."/>
            <person name="Veneault-Fourrey C."/>
            <person name="LaButti K."/>
            <person name="Lindquist E.A."/>
            <person name="Lipzen A."/>
            <person name="Lundell T."/>
            <person name="Morin E."/>
            <person name="Murat C."/>
            <person name="Riley R."/>
            <person name="Ohm R."/>
            <person name="Sun H."/>
            <person name="Tunlid A."/>
            <person name="Henrissat B."/>
            <person name="Grigoriev I.V."/>
            <person name="Hibbett D.S."/>
            <person name="Martin F."/>
        </authorList>
    </citation>
    <scope>NUCLEOTIDE SEQUENCE [LARGE SCALE GENOMIC DNA]</scope>
    <source>
        <strain evidence="2 3">SS14</strain>
    </source>
</reference>
<protein>
    <submittedName>
        <fullName evidence="2">Uncharacterized protein</fullName>
    </submittedName>
</protein>